<protein>
    <submittedName>
        <fullName evidence="3">3',5'-nucleoside bisphosphate phosphatase-like isoform X2</fullName>
    </submittedName>
</protein>
<dbReference type="PANTHER" id="PTHR42924">
    <property type="entry name" value="EXONUCLEASE"/>
    <property type="match status" value="1"/>
</dbReference>
<dbReference type="Gene3D" id="1.10.150.650">
    <property type="match status" value="1"/>
</dbReference>
<dbReference type="InterPro" id="IPR052018">
    <property type="entry name" value="PHP_domain"/>
</dbReference>
<name>A0A8B9ADM4_PHODC</name>
<dbReference type="GO" id="GO:0035312">
    <property type="term" value="F:5'-3' DNA exonuclease activity"/>
    <property type="evidence" value="ECO:0007669"/>
    <property type="project" value="TreeGrafter"/>
</dbReference>
<organism evidence="2 3">
    <name type="scientific">Phoenix dactylifera</name>
    <name type="common">Date palm</name>
    <dbReference type="NCBI Taxonomy" id="42345"/>
    <lineage>
        <taxon>Eukaryota</taxon>
        <taxon>Viridiplantae</taxon>
        <taxon>Streptophyta</taxon>
        <taxon>Embryophyta</taxon>
        <taxon>Tracheophyta</taxon>
        <taxon>Spermatophyta</taxon>
        <taxon>Magnoliopsida</taxon>
        <taxon>Liliopsida</taxon>
        <taxon>Arecaceae</taxon>
        <taxon>Coryphoideae</taxon>
        <taxon>Phoeniceae</taxon>
        <taxon>Phoenix</taxon>
    </lineage>
</organism>
<dbReference type="Proteomes" id="UP000228380">
    <property type="component" value="Chromosome 8"/>
</dbReference>
<dbReference type="GeneID" id="103717243"/>
<evidence type="ECO:0000256" key="1">
    <source>
        <dbReference type="SAM" id="MobiDB-lite"/>
    </source>
</evidence>
<dbReference type="FunFam" id="1.10.150.650:FF:000002">
    <property type="entry name" value="PHP domain-containing protein"/>
    <property type="match status" value="1"/>
</dbReference>
<dbReference type="GO" id="GO:0004534">
    <property type="term" value="F:5'-3' RNA exonuclease activity"/>
    <property type="evidence" value="ECO:0007669"/>
    <property type="project" value="TreeGrafter"/>
</dbReference>
<dbReference type="SUPFAM" id="SSF89550">
    <property type="entry name" value="PHP domain-like"/>
    <property type="match status" value="1"/>
</dbReference>
<accession>A0A8B9ADM4</accession>
<keyword evidence="2" id="KW-1185">Reference proteome</keyword>
<evidence type="ECO:0000313" key="2">
    <source>
        <dbReference type="Proteomes" id="UP000228380"/>
    </source>
</evidence>
<reference evidence="3" key="2">
    <citation type="submission" date="2025-08" db="UniProtKB">
        <authorList>
            <consortium name="RefSeq"/>
        </authorList>
    </citation>
    <scope>IDENTIFICATION</scope>
    <source>
        <tissue evidence="3">Young leaves</tissue>
    </source>
</reference>
<reference evidence="2" key="1">
    <citation type="journal article" date="2019" name="Nat. Commun.">
        <title>Genome-wide association mapping of date palm fruit traits.</title>
        <authorList>
            <person name="Hazzouri K.M."/>
            <person name="Gros-Balthazard M."/>
            <person name="Flowers J.M."/>
            <person name="Copetti D."/>
            <person name="Lemansour A."/>
            <person name="Lebrun M."/>
            <person name="Masmoudi K."/>
            <person name="Ferrand S."/>
            <person name="Dhar M.I."/>
            <person name="Fresquez Z.A."/>
            <person name="Rosas U."/>
            <person name="Zhang J."/>
            <person name="Talag J."/>
            <person name="Lee S."/>
            <person name="Kudrna D."/>
            <person name="Powell R.F."/>
            <person name="Leitch I.J."/>
            <person name="Krueger R.R."/>
            <person name="Wing R.A."/>
            <person name="Amiri K.M.A."/>
            <person name="Purugganan M.D."/>
        </authorList>
    </citation>
    <scope>NUCLEOTIDE SEQUENCE [LARGE SCALE GENOMIC DNA]</scope>
    <source>
        <strain evidence="2">cv. Khalas</strain>
    </source>
</reference>
<sequence length="344" mass="37666">MTSRRHRSPPTGPPTAWSSNYTPTPSIATGSSRLRLWWREPTGTGEEPGTGEPVHILAYYGSCGPAKYEELDELLSSIRNGRYVRAKNMLLKLNKLKIPLKWDHVAKIAGNGVAPGRLHVARAMVEAGYVENLRQAFNRYLYDGGPAYAMGSEPFAETVVQLICRTGGVAALAHPWALKNPIPVIRGLKSAGLHAIEIYRSDGKVAGFSELAETYTLLKLGGSDYHGRGGHDESGLGSVDLPLISVYGFLKMARPIWCNAVKDILLSYADEPSAANLEKITRFRKLNNLKGYSTPSCGKDVIDQCLSSWLTNDEKEGDEFEAIRMKLAHIDISNEGSQKPIVKG</sequence>
<dbReference type="PANTHER" id="PTHR42924:SF17">
    <property type="entry name" value="OS03G0192000 PROTEIN"/>
    <property type="match status" value="1"/>
</dbReference>
<dbReference type="InterPro" id="IPR016195">
    <property type="entry name" value="Pol/histidinol_Pase-like"/>
</dbReference>
<evidence type="ECO:0000313" key="3">
    <source>
        <dbReference type="RefSeq" id="XP_038984811.1"/>
    </source>
</evidence>
<proteinExistence type="predicted"/>
<feature type="region of interest" description="Disordered" evidence="1">
    <location>
        <begin position="1"/>
        <end position="24"/>
    </location>
</feature>
<dbReference type="AlphaFoldDB" id="A0A8B9ADM4"/>
<dbReference type="Gene3D" id="3.20.20.140">
    <property type="entry name" value="Metal-dependent hydrolases"/>
    <property type="match status" value="1"/>
</dbReference>
<gene>
    <name evidence="3" type="primary">LOC103717243</name>
</gene>
<dbReference type="RefSeq" id="XP_038984811.1">
    <property type="nucleotide sequence ID" value="XM_039128883.1"/>
</dbReference>